<dbReference type="SUPFAM" id="SSF75169">
    <property type="entry name" value="DsrEFH-like"/>
    <property type="match status" value="1"/>
</dbReference>
<dbReference type="InterPro" id="IPR017462">
    <property type="entry name" value="Sulphur_relay_TusC/DsrF"/>
</dbReference>
<dbReference type="InterPro" id="IPR003787">
    <property type="entry name" value="Sulphur_relay_DsrE/F-like"/>
</dbReference>
<dbReference type="Proteomes" id="UP001231109">
    <property type="component" value="Unassembled WGS sequence"/>
</dbReference>
<dbReference type="NCBIfam" id="NF001238">
    <property type="entry name" value="PRK00211.1"/>
    <property type="match status" value="1"/>
</dbReference>
<keyword evidence="3" id="KW-1185">Reference proteome</keyword>
<name>A0ABT9HW67_9GAMM</name>
<dbReference type="PANTHER" id="PTHR38780:SF1">
    <property type="entry name" value="PROTEIN TUSC"/>
    <property type="match status" value="1"/>
</dbReference>
<dbReference type="NCBIfam" id="TIGR03010">
    <property type="entry name" value="sulf_tusC_dsrF"/>
    <property type="match status" value="1"/>
</dbReference>
<sequence length="118" mass="13225">MCNLLVLLRYSPFNNAQGREALDLILALAAVDHNVSVLFSGDAVFQLLPTKDQPDFALKAYPRSFKLFELYDIDQVYVCEQSLRERGIKQNQLVTAARPVSANDITVLMAELHQVISS</sequence>
<proteinExistence type="inferred from homology"/>
<evidence type="ECO:0000256" key="1">
    <source>
        <dbReference type="ARBA" id="ARBA00005996"/>
    </source>
</evidence>
<dbReference type="Gene3D" id="3.40.1260.10">
    <property type="entry name" value="DsrEFH-like"/>
    <property type="match status" value="1"/>
</dbReference>
<organism evidence="2 3">
    <name type="scientific">Rheinheimera baltica</name>
    <dbReference type="NCBI Taxonomy" id="67576"/>
    <lineage>
        <taxon>Bacteria</taxon>
        <taxon>Pseudomonadati</taxon>
        <taxon>Pseudomonadota</taxon>
        <taxon>Gammaproteobacteria</taxon>
        <taxon>Chromatiales</taxon>
        <taxon>Chromatiaceae</taxon>
        <taxon>Rheinheimera</taxon>
    </lineage>
</organism>
<dbReference type="Pfam" id="PF02635">
    <property type="entry name" value="DsrE"/>
    <property type="match status" value="1"/>
</dbReference>
<accession>A0ABT9HW67</accession>
<evidence type="ECO:0000313" key="3">
    <source>
        <dbReference type="Proteomes" id="UP001231109"/>
    </source>
</evidence>
<gene>
    <name evidence="2" type="primary">tusC</name>
    <name evidence="2" type="ORF">ORJ04_05315</name>
</gene>
<dbReference type="RefSeq" id="WP_305974331.1">
    <property type="nucleotide sequence ID" value="NZ_JAPJDZ010000008.1"/>
</dbReference>
<dbReference type="EMBL" id="JAPJDZ010000008">
    <property type="protein sequence ID" value="MDP5135364.1"/>
    <property type="molecule type" value="Genomic_DNA"/>
</dbReference>
<dbReference type="InterPro" id="IPR027396">
    <property type="entry name" value="DsrEFH-like"/>
</dbReference>
<dbReference type="PANTHER" id="PTHR38780">
    <property type="entry name" value="PROTEIN TUSC"/>
    <property type="match status" value="1"/>
</dbReference>
<comment type="similarity">
    <text evidence="1">Belongs to the DsrF/TusC family.</text>
</comment>
<evidence type="ECO:0000313" key="2">
    <source>
        <dbReference type="EMBL" id="MDP5135364.1"/>
    </source>
</evidence>
<protein>
    <submittedName>
        <fullName evidence="2">Sulfurtransferase complex subunit TusC</fullName>
    </submittedName>
</protein>
<comment type="caution">
    <text evidence="2">The sequence shown here is derived from an EMBL/GenBank/DDBJ whole genome shotgun (WGS) entry which is preliminary data.</text>
</comment>
<reference evidence="2 3" key="1">
    <citation type="submission" date="2022-11" db="EMBL/GenBank/DDBJ databases">
        <title>Viruses from the air-sea interface of a natural surface slick.</title>
        <authorList>
            <person name="Rahlff J."/>
            <person name="Holmfeldt K."/>
        </authorList>
    </citation>
    <scope>NUCLEOTIDE SEQUENCE [LARGE SCALE GENOMIC DNA]</scope>
    <source>
        <strain evidence="2 3">SMS4</strain>
    </source>
</reference>